<dbReference type="GeneID" id="77730377"/>
<dbReference type="InterPro" id="IPR011430">
    <property type="entry name" value="UTP20_N"/>
</dbReference>
<reference evidence="5" key="1">
    <citation type="journal article" date="2022" name="G3 (Bethesda)">
        <title>High quality genome of the basidiomycete yeast Dioszegia hungarica PDD-24b-2 isolated from cloud water.</title>
        <authorList>
            <person name="Jarrige D."/>
            <person name="Haridas S."/>
            <person name="Bleykasten-Grosshans C."/>
            <person name="Joly M."/>
            <person name="Nadalig T."/>
            <person name="Sancelme M."/>
            <person name="Vuilleumier S."/>
            <person name="Grigoriev I.V."/>
            <person name="Amato P."/>
            <person name="Bringel F."/>
        </authorList>
    </citation>
    <scope>NUCLEOTIDE SEQUENCE</scope>
    <source>
        <strain evidence="5">PDD-24b-2</strain>
    </source>
</reference>
<name>A0AA38H0D6_9TREE</name>
<evidence type="ECO:0000259" key="2">
    <source>
        <dbReference type="Pfam" id="PF07539"/>
    </source>
</evidence>
<accession>A0AA38H0D6</accession>
<dbReference type="GO" id="GO:0032040">
    <property type="term" value="C:small-subunit processome"/>
    <property type="evidence" value="ECO:0007669"/>
    <property type="project" value="TreeGrafter"/>
</dbReference>
<feature type="region of interest" description="Disordered" evidence="1">
    <location>
        <begin position="2442"/>
        <end position="2496"/>
    </location>
</feature>
<evidence type="ECO:0000259" key="4">
    <source>
        <dbReference type="Pfam" id="PF23099"/>
    </source>
</evidence>
<dbReference type="Gene3D" id="1.25.10.10">
    <property type="entry name" value="Leucine-rich Repeat Variant"/>
    <property type="match status" value="2"/>
</dbReference>
<dbReference type="PANTHER" id="PTHR17695">
    <property type="entry name" value="SMALL SUBUNIT PROCESSOME COMPONENT 20 HOMOLOG"/>
    <property type="match status" value="1"/>
</dbReference>
<keyword evidence="6" id="KW-1185">Reference proteome</keyword>
<dbReference type="SUPFAM" id="SSF48371">
    <property type="entry name" value="ARM repeat"/>
    <property type="match status" value="2"/>
</dbReference>
<feature type="compositionally biased region" description="Basic and acidic residues" evidence="1">
    <location>
        <begin position="2442"/>
        <end position="2451"/>
    </location>
</feature>
<feature type="domain" description="U3 small nucleolar RNA-associated protein 20 N-terminal" evidence="2">
    <location>
        <begin position="820"/>
        <end position="1391"/>
    </location>
</feature>
<gene>
    <name evidence="5" type="ORF">MKK02DRAFT_40601</name>
</gene>
<dbReference type="GO" id="GO:0030686">
    <property type="term" value="C:90S preribosome"/>
    <property type="evidence" value="ECO:0007669"/>
    <property type="project" value="TreeGrafter"/>
</dbReference>
<feature type="domain" description="U3 small nucleolar RNA-associated protein 20 C-terminal" evidence="4">
    <location>
        <begin position="2289"/>
        <end position="2479"/>
    </location>
</feature>
<comment type="caution">
    <text evidence="5">The sequence shown here is derived from an EMBL/GenBank/DDBJ whole genome shotgun (WGS) entry which is preliminary data.</text>
</comment>
<dbReference type="PANTHER" id="PTHR17695:SF11">
    <property type="entry name" value="SMALL SUBUNIT PROCESSOME COMPONENT 20 HOMOLOG"/>
    <property type="match status" value="1"/>
</dbReference>
<evidence type="ECO:0000259" key="3">
    <source>
        <dbReference type="Pfam" id="PF20416"/>
    </source>
</evidence>
<evidence type="ECO:0000313" key="5">
    <source>
        <dbReference type="EMBL" id="KAI9632298.1"/>
    </source>
</evidence>
<dbReference type="EMBL" id="JAKWFO010000014">
    <property type="protein sequence ID" value="KAI9632298.1"/>
    <property type="molecule type" value="Genomic_DNA"/>
</dbReference>
<dbReference type="RefSeq" id="XP_052942075.1">
    <property type="nucleotide sequence ID" value="XM_053091172.1"/>
</dbReference>
<dbReference type="Pfam" id="PF20416">
    <property type="entry name" value="UTP20"/>
    <property type="match status" value="1"/>
</dbReference>
<evidence type="ECO:0000313" key="6">
    <source>
        <dbReference type="Proteomes" id="UP001164286"/>
    </source>
</evidence>
<feature type="compositionally biased region" description="Basic and acidic residues" evidence="1">
    <location>
        <begin position="2481"/>
        <end position="2490"/>
    </location>
</feature>
<dbReference type="Pfam" id="PF23099">
    <property type="entry name" value="UTP20_C"/>
    <property type="match status" value="1"/>
</dbReference>
<feature type="domain" description="U3 small nucleolar RNA-associated protein 20" evidence="3">
    <location>
        <begin position="1590"/>
        <end position="1808"/>
    </location>
</feature>
<organism evidence="5 6">
    <name type="scientific">Dioszegia hungarica</name>
    <dbReference type="NCBI Taxonomy" id="4972"/>
    <lineage>
        <taxon>Eukaryota</taxon>
        <taxon>Fungi</taxon>
        <taxon>Dikarya</taxon>
        <taxon>Basidiomycota</taxon>
        <taxon>Agaricomycotina</taxon>
        <taxon>Tremellomycetes</taxon>
        <taxon>Tremellales</taxon>
        <taxon>Bulleribasidiaceae</taxon>
        <taxon>Dioszegia</taxon>
    </lineage>
</organism>
<dbReference type="Proteomes" id="UP001164286">
    <property type="component" value="Unassembled WGS sequence"/>
</dbReference>
<dbReference type="InterPro" id="IPR011989">
    <property type="entry name" value="ARM-like"/>
</dbReference>
<feature type="compositionally biased region" description="Basic and acidic residues" evidence="1">
    <location>
        <begin position="2461"/>
        <end position="2472"/>
    </location>
</feature>
<dbReference type="InterPro" id="IPR052575">
    <property type="entry name" value="SSU_processome_comp_20"/>
</dbReference>
<sequence length="2496" mass="278670">MAEPPAKRFKYASYNEKLRDISVTKGKSKAVEWADAEFKEEDGHSTPFTSELTRLGLHDLTLPYQQLSRQLQPLTSTLPITLLNLQPICDIFHAFFTNLKDGQDHVNSGLESALSLVQALYATCLGEATPYLPAIAKLLLRTGKLRALEPRLIEKSFLTLSEALRHVAATLLKPESDAILRQTWSELTPYLRPRENKRYVRRCVADAWVAIIRKARGDGLKRLTGIMLEEEHQGMEAVWAHSVKGAPKQLHSRAMPILDALLDDARQEDTMALVMTSVCHHCASVNLLPVVQNLLDRLDKQSSQILPLLSTLLFIRKGKRYPESLLKPTMLKLLELPIHGAYLRTVVAVLMASKLEQWLSPGVVLIEKIWKRLSHREAFEFADALVLLKWPGVEQFLLPHIARSTTEAINKDPLSTVILLNTLRTTGYLSTGLSNVQGGRWRSTMTSNIAAVLERVTLTTVEDKRLLGQVLQLVHALGDLAVFETHLERIIRLALRLTPADWQDGVWNDGHILAAVLGCVNAISHTPIGERLRVVVWNVTSLEELVDGWSWNREVMQQVAAMEGKHTLNAAKLEANLLSADSSLRRSSLEILSATSADKEVWDTCLQVENAEMTLRNSREKPTQIARLGRLLLALPLELEQVTFRLALRYLLVQLKVNYRPSYPETIKWFGQLASNRDEAIWELVWAELQQTHAAPVMSIPDFAAVTPAWAQSKPSREREVEDEEDEAEFRCPNLERQNKVVTKALAGGMDAETLDEGEISSQISQDRLDVLNYEAQLLLVLGDVVSLAEKHTRVLIPMFFEVAGHESEEDGATLSTRARQQRTANFLGLLAKFVNPKAAFRSDELRQIYLDILAKGDNHLQKLSLDCLLTYKSPALVSYQANFKALLEETKFRDELVHFQLGQDAGIIDPQHRSEAIPVVIRLMYGIITARRGRTSAHGLAGRKQAVLTSMSGCSSDELATLVDLMLEPFSSEHAAGRQQLGFLSLLHDVLRYLGPQTEEHWPRMLKTTIALVGHAQAIVGKEVDEVEDEPEEDATGTAPLRHIRSTGIKRIVQFLRSRVDFDFGEYLPSIFAAAISPRLDKLEIENTQAPSGTLELIAAIAASSHTAPSLNALDERTLPKTFACLVAVKVKPAVIARVFDIIESLPVEGTAIAPNMRPLLESIIQLVPNLKSGNDDLMRRLLGILSSLSTIVADGQQAQQLATLLSPMLRLPSKQLSEKAKLNILRTLQRLFAISPEFADPQSTFFSQNYEQICNLLQILFFPSSRRALITLLDVFAEVDGSVKEVIRVTGEINAYSSRRLEEPDFDRRLTAFGEILQVDPPSTRRQWIPLLRSCLFFIRDPDELSIRTSASSVIQRFLTVVGDSTEGELVETFLYVVLPSLKQALRSKLELVRNETLSVLSHAVKTCTGIPVLVDLQPLLGGGDEEVNFFTNMTHIQVHRRTRAIHRLRDLCAEGQISESAVSTIFIPLLEHNITGATEVTDHHLTNEAILAIGTLSGVLKWSRYNATIMRYLRLGSGRSAQQKFYIRTVSSIIDNFRFDLKSQAVVEVGPDDEGEEDAVALPERAVITQVVLTRLLPALSKFVDHKDDTDDNIRIPVALGIVKIASALPSELSGNEVLRIITTASQILRSKDQDTRDLARDTICKIAIYLGPDWLVRVLKELRDALQRGPQKHVLAVTTHAILVQASEAEFSNMDTAVQDAVEVSAEVVWGESGRDVEADGFKTKMREVKGAMTRGYDTFQLVSRLASPSKVSTILAPLRDVMHASQSVKTMLQVDEALRRIALGLNANTQLDAKDLLNLCFSLVSGNSAYHKSKPKTKAARGDRFSVQMKRNDNKVEDYYPLNAPKFVAFGLDLFVTAFRRGKFDFEDVDILGRLGPLVNAIGNTLYSTHSNVPLLGLKATAAIARCPLPQLDEALPVYITNIFRILKLSGSAESDLAQTALKTLAVILRDCKTASVSEHQLKYVLEIITPDLEDADRQGAIFAVLRAIVGRNFVVPEVYDMMDRISSIMVTSQSTNVQEQCRSVLIQFLLDYPQGAGRLKSQMTFLAQNLDYIYQSGRISVMELLSAVFSKFSDDIVTEYADLFFVALVMVLANDDSEKCRTMAGALVKQLVERVDDRHRERIVGILKSWVERRAEHVSLGGAALSVFGLLAGGGEAGVVDAALEIVAPIVEECASVLASAEDATADNKLDHQLPHQALVTLAKIIRVRDDVTADLPWSGIIDMLLFPHDWVRFDTARVITTVLTKPDGLELFSDDQLLDIARKSCLLLKGGKDADGEEMVVDAKLADEVVKLLWNVAKHWATQENIEEDSKQPLPWLMSRTSFLARRLIIDRPSSHIAYLQTEWTRPVTSIFRFFAGVYEILSEQQAKQFSRHVLAPVYRVLDDGGDLANMEDDQAIDDLRLLATEVRDFVQTKIGPSDFSQVWESLRKKVRETREGRREEKNRMAVANPQAWADRKGKRGEMKKESKKRKVRAFADAKQRERPVKRRV</sequence>
<dbReference type="InterPro" id="IPR057525">
    <property type="entry name" value="UTP20_C"/>
</dbReference>
<dbReference type="InterPro" id="IPR046523">
    <property type="entry name" value="UTP20_dom"/>
</dbReference>
<proteinExistence type="predicted"/>
<protein>
    <submittedName>
        <fullName evidence="5">Armadillo-type protein</fullName>
    </submittedName>
</protein>
<dbReference type="Pfam" id="PF07539">
    <property type="entry name" value="UTP20_N"/>
    <property type="match status" value="1"/>
</dbReference>
<evidence type="ECO:0000256" key="1">
    <source>
        <dbReference type="SAM" id="MobiDB-lite"/>
    </source>
</evidence>
<dbReference type="InterPro" id="IPR016024">
    <property type="entry name" value="ARM-type_fold"/>
</dbReference>